<evidence type="ECO:0000313" key="1">
    <source>
        <dbReference type="EMBL" id="PZS99125.1"/>
    </source>
</evidence>
<dbReference type="Proteomes" id="UP000249614">
    <property type="component" value="Unassembled WGS sequence"/>
</dbReference>
<reference evidence="1 2" key="1">
    <citation type="submission" date="2016-05" db="EMBL/GenBank/DDBJ databases">
        <authorList>
            <person name="Lavstsen T."/>
            <person name="Jespersen J.S."/>
        </authorList>
    </citation>
    <scope>NUCLEOTIDE SEQUENCE [LARGE SCALE GENOMIC DNA]</scope>
    <source>
        <strain evidence="1 2">SM-5815</strain>
    </source>
</reference>
<dbReference type="RefSeq" id="WP_111110893.1">
    <property type="nucleotide sequence ID" value="NZ_LXXM01000007.1"/>
</dbReference>
<name>A0A2W6JTL6_STEMA</name>
<evidence type="ECO:0000313" key="2">
    <source>
        <dbReference type="Proteomes" id="UP000249614"/>
    </source>
</evidence>
<comment type="caution">
    <text evidence="1">The sequence shown here is derived from an EMBL/GenBank/DDBJ whole genome shotgun (WGS) entry which is preliminary data.</text>
</comment>
<organism evidence="1 2">
    <name type="scientific">Stenotrophomonas maltophilia</name>
    <name type="common">Pseudomonas maltophilia</name>
    <name type="synonym">Xanthomonas maltophilia</name>
    <dbReference type="NCBI Taxonomy" id="40324"/>
    <lineage>
        <taxon>Bacteria</taxon>
        <taxon>Pseudomonadati</taxon>
        <taxon>Pseudomonadota</taxon>
        <taxon>Gammaproteobacteria</taxon>
        <taxon>Lysobacterales</taxon>
        <taxon>Lysobacteraceae</taxon>
        <taxon>Stenotrophomonas</taxon>
        <taxon>Stenotrophomonas maltophilia group</taxon>
    </lineage>
</organism>
<gene>
    <name evidence="1" type="ORF">A7X83_18860</name>
</gene>
<dbReference type="AlphaFoldDB" id="A0A2W6JTL6"/>
<sequence>MDHDVKYEFQQLQLRVANAERNIEHTAGRVLALQAALTAALNSWGKDPSLVSAEVNRIFDEVAAEAPRLQMPVSAMNAFRDLRTKLTVAIETTAAAP</sequence>
<protein>
    <submittedName>
        <fullName evidence="1">Uncharacterized protein</fullName>
    </submittedName>
</protein>
<dbReference type="EMBL" id="LXXM01000007">
    <property type="protein sequence ID" value="PZS99125.1"/>
    <property type="molecule type" value="Genomic_DNA"/>
</dbReference>
<accession>A0A2W6JTL6</accession>
<proteinExistence type="predicted"/>